<accession>A0A4V3JN33</accession>
<dbReference type="Proteomes" id="UP000297871">
    <property type="component" value="Unassembled WGS sequence"/>
</dbReference>
<evidence type="ECO:0000313" key="3">
    <source>
        <dbReference type="EMBL" id="TGL32565.1"/>
    </source>
</evidence>
<evidence type="ECO:0000256" key="2">
    <source>
        <dbReference type="SAM" id="SignalP"/>
    </source>
</evidence>
<comment type="caution">
    <text evidence="3">The sequence shown here is derived from an EMBL/GenBank/DDBJ whole genome shotgun (WGS) entry which is preliminary data.</text>
</comment>
<keyword evidence="4" id="KW-1185">Reference proteome</keyword>
<dbReference type="RefSeq" id="WP_135615969.1">
    <property type="nucleotide sequence ID" value="NZ_RQFY01000006.1"/>
</dbReference>
<dbReference type="SUPFAM" id="SSF48403">
    <property type="entry name" value="Ankyrin repeat"/>
    <property type="match status" value="1"/>
</dbReference>
<dbReference type="PROSITE" id="PS50088">
    <property type="entry name" value="ANK_REPEAT"/>
    <property type="match status" value="1"/>
</dbReference>
<dbReference type="AlphaFoldDB" id="A0A4V3JN33"/>
<feature type="signal peptide" evidence="2">
    <location>
        <begin position="1"/>
        <end position="25"/>
    </location>
</feature>
<dbReference type="EMBL" id="RQFY01000006">
    <property type="protein sequence ID" value="TGL32565.1"/>
    <property type="molecule type" value="Genomic_DNA"/>
</dbReference>
<evidence type="ECO:0000256" key="1">
    <source>
        <dbReference type="PROSITE-ProRule" id="PRU00023"/>
    </source>
</evidence>
<dbReference type="PANTHER" id="PTHR46224">
    <property type="entry name" value="ANKYRIN REPEAT FAMILY PROTEIN"/>
    <property type="match status" value="1"/>
</dbReference>
<dbReference type="OrthoDB" id="325351at2"/>
<gene>
    <name evidence="3" type="ORF">EHQ52_14885</name>
</gene>
<dbReference type="PANTHER" id="PTHR46224:SF64">
    <property type="entry name" value="IQ MOTIF AND ANKYRIN REPEAT DOMAIN-CONTAINING PROTEIN 1"/>
    <property type="match status" value="1"/>
</dbReference>
<sequence>MMFNRKLLTITLGFLCFSIIQVSCASTKLRCAGCNISEAYSKPLAQKLVVAVIQGKTGKVAELVQEGANPNYLEPEKIPMLIWALCANNIEGFETLLKVGADPNLSGTGHGFGNGKLGGLQGAQGNDFSQIYEGWSAMRFASQVKDIQFLKLAIQYGGDVNAPKGQRSPKEPLIAAAEYGLFEHVKLLVSAGANINIHSEIESAPESAISGMGRFDIAIWFLEHGYNYNLQRLAVRAENRGVNTQQSNKEKLIDMLIAKGIKFPVTETYRNLHKYREVPPSALMDVVYGRKDCRDFPLKPGRWNDKSCWGAPIPD</sequence>
<protein>
    <submittedName>
        <fullName evidence="3">Ankyrin repeat domain-containing protein</fullName>
    </submittedName>
</protein>
<keyword evidence="2" id="KW-0732">Signal</keyword>
<evidence type="ECO:0000313" key="4">
    <source>
        <dbReference type="Proteomes" id="UP000297871"/>
    </source>
</evidence>
<dbReference type="Gene3D" id="1.25.40.20">
    <property type="entry name" value="Ankyrin repeat-containing domain"/>
    <property type="match status" value="1"/>
</dbReference>
<keyword evidence="1" id="KW-0040">ANK repeat</keyword>
<feature type="chain" id="PRO_5020218165" evidence="2">
    <location>
        <begin position="26"/>
        <end position="315"/>
    </location>
</feature>
<dbReference type="InterPro" id="IPR036770">
    <property type="entry name" value="Ankyrin_rpt-contain_sf"/>
</dbReference>
<name>A0A4V3JN33_9LEPT</name>
<dbReference type="InterPro" id="IPR002110">
    <property type="entry name" value="Ankyrin_rpt"/>
</dbReference>
<proteinExistence type="predicted"/>
<reference evidence="3" key="1">
    <citation type="journal article" date="2019" name="PLoS Negl. Trop. Dis.">
        <title>Revisiting the worldwide diversity of Leptospira species in the environment.</title>
        <authorList>
            <person name="Vincent A.T."/>
            <person name="Schiettekatte O."/>
            <person name="Bourhy P."/>
            <person name="Veyrier F.J."/>
            <person name="Picardeau M."/>
        </authorList>
    </citation>
    <scope>NUCLEOTIDE SEQUENCE [LARGE SCALE GENOMIC DNA]</scope>
    <source>
        <strain evidence="3">201800265</strain>
    </source>
</reference>
<dbReference type="Pfam" id="PF12796">
    <property type="entry name" value="Ank_2"/>
    <property type="match status" value="1"/>
</dbReference>
<feature type="repeat" description="ANK" evidence="1">
    <location>
        <begin position="168"/>
        <end position="200"/>
    </location>
</feature>
<dbReference type="SMART" id="SM00248">
    <property type="entry name" value="ANK"/>
    <property type="match status" value="3"/>
</dbReference>
<dbReference type="InterPro" id="IPR051616">
    <property type="entry name" value="Cul2-RING_E3_ligase_SR"/>
</dbReference>
<organism evidence="3 4">
    <name type="scientific">Leptospira koniambonensis</name>
    <dbReference type="NCBI Taxonomy" id="2484950"/>
    <lineage>
        <taxon>Bacteria</taxon>
        <taxon>Pseudomonadati</taxon>
        <taxon>Spirochaetota</taxon>
        <taxon>Spirochaetia</taxon>
        <taxon>Leptospirales</taxon>
        <taxon>Leptospiraceae</taxon>
        <taxon>Leptospira</taxon>
    </lineage>
</organism>